<evidence type="ECO:0000256" key="4">
    <source>
        <dbReference type="ARBA" id="ARBA00023163"/>
    </source>
</evidence>
<dbReference type="Proteomes" id="UP000008311">
    <property type="component" value="Unassembled WGS sequence"/>
</dbReference>
<evidence type="ECO:0000256" key="2">
    <source>
        <dbReference type="ARBA" id="ARBA00023015"/>
    </source>
</evidence>
<feature type="domain" description="MBD" evidence="7">
    <location>
        <begin position="90"/>
        <end position="169"/>
    </location>
</feature>
<evidence type="ECO:0000313" key="9">
    <source>
        <dbReference type="Proteomes" id="UP000008311"/>
    </source>
</evidence>
<dbReference type="STRING" id="3988.B9T3M7"/>
<dbReference type="EMBL" id="EQ974427">
    <property type="protein sequence ID" value="EEF29524.1"/>
    <property type="molecule type" value="Genomic_DNA"/>
</dbReference>
<evidence type="ECO:0000256" key="5">
    <source>
        <dbReference type="ARBA" id="ARBA00023242"/>
    </source>
</evidence>
<organism evidence="8 9">
    <name type="scientific">Ricinus communis</name>
    <name type="common">Castor bean</name>
    <dbReference type="NCBI Taxonomy" id="3988"/>
    <lineage>
        <taxon>Eukaryota</taxon>
        <taxon>Viridiplantae</taxon>
        <taxon>Streptophyta</taxon>
        <taxon>Embryophyta</taxon>
        <taxon>Tracheophyta</taxon>
        <taxon>Spermatophyta</taxon>
        <taxon>Magnoliopsida</taxon>
        <taxon>eudicotyledons</taxon>
        <taxon>Gunneridae</taxon>
        <taxon>Pentapetalae</taxon>
        <taxon>rosids</taxon>
        <taxon>fabids</taxon>
        <taxon>Malpighiales</taxon>
        <taxon>Euphorbiaceae</taxon>
        <taxon>Acalyphoideae</taxon>
        <taxon>Acalypheae</taxon>
        <taxon>Ricinus</taxon>
    </lineage>
</organism>
<keyword evidence="4" id="KW-0804">Transcription</keyword>
<dbReference type="GO" id="GO:0003677">
    <property type="term" value="F:DNA binding"/>
    <property type="evidence" value="ECO:0007669"/>
    <property type="project" value="UniProtKB-KW"/>
</dbReference>
<evidence type="ECO:0000313" key="8">
    <source>
        <dbReference type="EMBL" id="EEF29524.1"/>
    </source>
</evidence>
<accession>B9T3M7</accession>
<name>B9T3M7_RICCO</name>
<dbReference type="SUPFAM" id="SSF54171">
    <property type="entry name" value="DNA-binding domain"/>
    <property type="match status" value="1"/>
</dbReference>
<evidence type="ECO:0000256" key="6">
    <source>
        <dbReference type="SAM" id="MobiDB-lite"/>
    </source>
</evidence>
<dbReference type="eggNOG" id="KOG4161">
    <property type="taxonomic scope" value="Eukaryota"/>
</dbReference>
<feature type="region of interest" description="Disordered" evidence="6">
    <location>
        <begin position="150"/>
        <end position="180"/>
    </location>
</feature>
<evidence type="ECO:0000256" key="1">
    <source>
        <dbReference type="ARBA" id="ARBA00004123"/>
    </source>
</evidence>
<feature type="compositionally biased region" description="Polar residues" evidence="6">
    <location>
        <begin position="1"/>
        <end position="12"/>
    </location>
</feature>
<dbReference type="PANTHER" id="PTHR12396">
    <property type="entry name" value="METHYL-CPG BINDING PROTEIN, MBD"/>
    <property type="match status" value="1"/>
</dbReference>
<keyword evidence="2" id="KW-0805">Transcription regulation</keyword>
<feature type="region of interest" description="Disordered" evidence="6">
    <location>
        <begin position="1"/>
        <end position="31"/>
    </location>
</feature>
<dbReference type="Gene3D" id="3.30.890.10">
    <property type="entry name" value="Methyl-cpg-binding Protein 2, Chain A"/>
    <property type="match status" value="1"/>
</dbReference>
<protein>
    <submittedName>
        <fullName evidence="8">DNA binding protein, putative</fullName>
    </submittedName>
</protein>
<keyword evidence="5" id="KW-0539">Nucleus</keyword>
<comment type="subcellular location">
    <subcellularLocation>
        <location evidence="1">Nucleus</location>
    </subcellularLocation>
</comment>
<evidence type="ECO:0000256" key="3">
    <source>
        <dbReference type="ARBA" id="ARBA00023125"/>
    </source>
</evidence>
<dbReference type="InParanoid" id="B9T3M7"/>
<dbReference type="GO" id="GO:0005634">
    <property type="term" value="C:nucleus"/>
    <property type="evidence" value="ECO:0007669"/>
    <property type="project" value="UniProtKB-SubCell"/>
</dbReference>
<reference evidence="9" key="1">
    <citation type="journal article" date="2010" name="Nat. Biotechnol.">
        <title>Draft genome sequence of the oilseed species Ricinus communis.</title>
        <authorList>
            <person name="Chan A.P."/>
            <person name="Crabtree J."/>
            <person name="Zhao Q."/>
            <person name="Lorenzi H."/>
            <person name="Orvis J."/>
            <person name="Puiu D."/>
            <person name="Melake-Berhan A."/>
            <person name="Jones K.M."/>
            <person name="Redman J."/>
            <person name="Chen G."/>
            <person name="Cahoon E.B."/>
            <person name="Gedil M."/>
            <person name="Stanke M."/>
            <person name="Haas B.J."/>
            <person name="Wortman J.R."/>
            <person name="Fraser-Liggett C.M."/>
            <person name="Ravel J."/>
            <person name="Rabinowicz P.D."/>
        </authorList>
    </citation>
    <scope>NUCLEOTIDE SEQUENCE [LARGE SCALE GENOMIC DNA]</scope>
    <source>
        <strain evidence="9">cv. Hale</strain>
    </source>
</reference>
<keyword evidence="9" id="KW-1185">Reference proteome</keyword>
<dbReference type="PANTHER" id="PTHR12396:SF46">
    <property type="entry name" value="METHYL-CPG-BINDING DOMAIN-CONTAINING PROTEIN 6"/>
    <property type="match status" value="1"/>
</dbReference>
<sequence>MSNSTHTGQATNPICRADPHSSDQPDLAEDPLLRNGSFIDATTIKPNIDNNVSNNNNNNNYQQQEANVGVEQSEATPLKSRRKVPVTMAPAPSADSANWLPPGWLVEDRVRASGATAGTVDKYYIEPVTGRRFRSKKEVQYFLETGTKKKTKRGMENSEGDVNFTESPGSQKSKKASKNAKVQKRNFDYLNVPDRIEWALIDANQDAWTPFLGGQKVAEYDRQNWDFEMLHLHH</sequence>
<dbReference type="Pfam" id="PF01429">
    <property type="entry name" value="MBD"/>
    <property type="match status" value="1"/>
</dbReference>
<keyword evidence="3" id="KW-0238">DNA-binding</keyword>
<dbReference type="FunCoup" id="B9T3M7">
    <property type="interactions" value="872"/>
</dbReference>
<dbReference type="InterPro" id="IPR016177">
    <property type="entry name" value="DNA-bd_dom_sf"/>
</dbReference>
<gene>
    <name evidence="8" type="ORF">RCOM_1165760</name>
</gene>
<dbReference type="AlphaFoldDB" id="B9T3M7"/>
<dbReference type="CDD" id="cd01396">
    <property type="entry name" value="MeCP2_MBD"/>
    <property type="match status" value="1"/>
</dbReference>
<dbReference type="PROSITE" id="PS50982">
    <property type="entry name" value="MBD"/>
    <property type="match status" value="1"/>
</dbReference>
<dbReference type="InterPro" id="IPR001739">
    <property type="entry name" value="Methyl_CpG_DNA-bd"/>
</dbReference>
<dbReference type="OrthoDB" id="10072024at2759"/>
<evidence type="ECO:0000259" key="7">
    <source>
        <dbReference type="PROSITE" id="PS50982"/>
    </source>
</evidence>
<dbReference type="OMA" id="TSADTWT"/>
<proteinExistence type="predicted"/>